<dbReference type="Pfam" id="PF14360">
    <property type="entry name" value="PAP2_C"/>
    <property type="match status" value="2"/>
</dbReference>
<evidence type="ECO:0000256" key="3">
    <source>
        <dbReference type="ARBA" id="ARBA00022679"/>
    </source>
</evidence>
<evidence type="ECO:0000256" key="4">
    <source>
        <dbReference type="ARBA" id="ARBA00022692"/>
    </source>
</evidence>
<dbReference type="GO" id="GO:0000139">
    <property type="term" value="C:Golgi membrane"/>
    <property type="evidence" value="ECO:0007669"/>
    <property type="project" value="TreeGrafter"/>
</dbReference>
<evidence type="ECO:0000313" key="11">
    <source>
        <dbReference type="EMBL" id="CAF0731044.1"/>
    </source>
</evidence>
<keyword evidence="14" id="KW-1185">Reference proteome</keyword>
<evidence type="ECO:0000256" key="2">
    <source>
        <dbReference type="ARBA" id="ARBA00005441"/>
    </source>
</evidence>
<keyword evidence="7" id="KW-0443">Lipid metabolism</keyword>
<accession>A0A813NFG9</accession>
<dbReference type="OrthoDB" id="422827at2759"/>
<evidence type="ECO:0000313" key="12">
    <source>
        <dbReference type="EMBL" id="CAF0739082.1"/>
    </source>
</evidence>
<dbReference type="PANTHER" id="PTHR21290">
    <property type="entry name" value="SPHINGOMYELIN SYNTHETASE"/>
    <property type="match status" value="1"/>
</dbReference>
<dbReference type="AlphaFoldDB" id="A0A813NFG9"/>
<evidence type="ECO:0000313" key="15">
    <source>
        <dbReference type="Proteomes" id="UP000663877"/>
    </source>
</evidence>
<evidence type="ECO:0000256" key="7">
    <source>
        <dbReference type="ARBA" id="ARBA00023098"/>
    </source>
</evidence>
<dbReference type="EMBL" id="CAJNOI010000004">
    <property type="protein sequence ID" value="CAF0739082.1"/>
    <property type="molecule type" value="Genomic_DNA"/>
</dbReference>
<feature type="transmembrane region" description="Helical" evidence="9">
    <location>
        <begin position="150"/>
        <end position="169"/>
    </location>
</feature>
<dbReference type="InterPro" id="IPR025749">
    <property type="entry name" value="Sphingomyelin_synth-like_dom"/>
</dbReference>
<keyword evidence="4 9" id="KW-0812">Transmembrane</keyword>
<keyword evidence="6 9" id="KW-1133">Transmembrane helix</keyword>
<dbReference type="GO" id="GO:0005886">
    <property type="term" value="C:plasma membrane"/>
    <property type="evidence" value="ECO:0007669"/>
    <property type="project" value="TreeGrafter"/>
</dbReference>
<organism evidence="12 15">
    <name type="scientific">Adineta steineri</name>
    <dbReference type="NCBI Taxonomy" id="433720"/>
    <lineage>
        <taxon>Eukaryota</taxon>
        <taxon>Metazoa</taxon>
        <taxon>Spiralia</taxon>
        <taxon>Gnathifera</taxon>
        <taxon>Rotifera</taxon>
        <taxon>Eurotatoria</taxon>
        <taxon>Bdelloidea</taxon>
        <taxon>Adinetida</taxon>
        <taxon>Adinetidae</taxon>
        <taxon>Adineta</taxon>
    </lineage>
</organism>
<dbReference type="GO" id="GO:0005789">
    <property type="term" value="C:endoplasmic reticulum membrane"/>
    <property type="evidence" value="ECO:0007669"/>
    <property type="project" value="TreeGrafter"/>
</dbReference>
<reference evidence="12" key="1">
    <citation type="submission" date="2021-02" db="EMBL/GenBank/DDBJ databases">
        <authorList>
            <person name="Nowell W R."/>
        </authorList>
    </citation>
    <scope>NUCLEOTIDE SEQUENCE</scope>
</reference>
<comment type="caution">
    <text evidence="12">The sequence shown here is derived from an EMBL/GenBank/DDBJ whole genome shotgun (WGS) entry which is preliminary data.</text>
</comment>
<feature type="transmembrane region" description="Helical" evidence="9">
    <location>
        <begin position="95"/>
        <end position="117"/>
    </location>
</feature>
<sequence length="314" mass="36179">MVFICVTCPCIKKYLPLLSSIIFFLILFYTNAVVTTIADRIAPYYQPALPDIGHKILPYWSYYQINNYLIIIGYVFVFIRFLPQSDIRITVFRRWFFVQGLMFGMRSVSIFVTSLTVPQPGCVTNITELATPAVEAFYVIFALRSTCGDVLFSGHTVAFTICALCWTTYARGEEYRPFVFIYRKCGFTREFHFPEWFIRPKLDAVGDPMTLYLTTYIVWSYSVAGYLIIIATRFHYTVDVFLGCLLTVLTWYTYHSYVKRLLEKRRFLIARIFVWFEGLEGDASTSISLLNGPVPNQPTELPPVAVVSAGDARF</sequence>
<dbReference type="Proteomes" id="UP000663877">
    <property type="component" value="Unassembled WGS sequence"/>
</dbReference>
<keyword evidence="5" id="KW-0746">Sphingolipid metabolism</keyword>
<dbReference type="Proteomes" id="UP000663832">
    <property type="component" value="Unassembled WGS sequence"/>
</dbReference>
<protein>
    <recommendedName>
        <fullName evidence="10">Sphingomyelin synthase-like domain-containing protein</fullName>
    </recommendedName>
</protein>
<keyword evidence="8 9" id="KW-0472">Membrane</keyword>
<keyword evidence="3" id="KW-0808">Transferase</keyword>
<evidence type="ECO:0000256" key="5">
    <source>
        <dbReference type="ARBA" id="ARBA00022919"/>
    </source>
</evidence>
<feature type="transmembrane region" description="Helical" evidence="9">
    <location>
        <begin position="209"/>
        <end position="229"/>
    </location>
</feature>
<comment type="similarity">
    <text evidence="2">Belongs to the sphingomyelin synthase family.</text>
</comment>
<dbReference type="PANTHER" id="PTHR21290:SF25">
    <property type="entry name" value="SPHINGOMYELIN SYNTHASE-RELATED PROTEIN 1"/>
    <property type="match status" value="1"/>
</dbReference>
<dbReference type="GO" id="GO:0046513">
    <property type="term" value="P:ceramide biosynthetic process"/>
    <property type="evidence" value="ECO:0007669"/>
    <property type="project" value="TreeGrafter"/>
</dbReference>
<feature type="transmembrane region" description="Helical" evidence="9">
    <location>
        <begin position="236"/>
        <end position="254"/>
    </location>
</feature>
<dbReference type="EMBL" id="CAJNOM010000001">
    <property type="protein sequence ID" value="CAF0731044.1"/>
    <property type="molecule type" value="Genomic_DNA"/>
</dbReference>
<evidence type="ECO:0000313" key="13">
    <source>
        <dbReference type="EMBL" id="CAF0748936.1"/>
    </source>
</evidence>
<evidence type="ECO:0000313" key="14">
    <source>
        <dbReference type="Proteomes" id="UP000663832"/>
    </source>
</evidence>
<feature type="transmembrane region" description="Helical" evidence="9">
    <location>
        <begin position="21"/>
        <end position="45"/>
    </location>
</feature>
<dbReference type="InterPro" id="IPR045221">
    <property type="entry name" value="Sphingomyelin_synth-like"/>
</dbReference>
<dbReference type="GO" id="GO:0033188">
    <property type="term" value="F:sphingomyelin synthase activity"/>
    <property type="evidence" value="ECO:0007669"/>
    <property type="project" value="TreeGrafter"/>
</dbReference>
<feature type="transmembrane region" description="Helical" evidence="9">
    <location>
        <begin position="65"/>
        <end position="83"/>
    </location>
</feature>
<evidence type="ECO:0000259" key="10">
    <source>
        <dbReference type="Pfam" id="PF14360"/>
    </source>
</evidence>
<name>A0A813NFG9_9BILA</name>
<feature type="domain" description="Sphingomyelin synthase-like" evidence="10">
    <location>
        <begin position="211"/>
        <end position="256"/>
    </location>
</feature>
<proteinExistence type="inferred from homology"/>
<dbReference type="GO" id="GO:0047493">
    <property type="term" value="F:ceramide cholinephosphotransferase activity"/>
    <property type="evidence" value="ECO:0007669"/>
    <property type="project" value="TreeGrafter"/>
</dbReference>
<feature type="domain" description="Sphingomyelin synthase-like" evidence="10">
    <location>
        <begin position="146"/>
        <end position="173"/>
    </location>
</feature>
<dbReference type="EMBL" id="CAJNOM010000004">
    <property type="protein sequence ID" value="CAF0748936.1"/>
    <property type="molecule type" value="Genomic_DNA"/>
</dbReference>
<comment type="subcellular location">
    <subcellularLocation>
        <location evidence="1">Membrane</location>
        <topology evidence="1">Multi-pass membrane protein</topology>
    </subcellularLocation>
</comment>
<gene>
    <name evidence="12" type="ORF">BJG266_LOCUS1721</name>
    <name evidence="13" type="ORF">QVE165_LOCUS1370</name>
    <name evidence="11" type="ORF">QVE165_LOCUS262</name>
</gene>
<evidence type="ECO:0000256" key="1">
    <source>
        <dbReference type="ARBA" id="ARBA00004141"/>
    </source>
</evidence>
<evidence type="ECO:0000256" key="9">
    <source>
        <dbReference type="SAM" id="Phobius"/>
    </source>
</evidence>
<evidence type="ECO:0000256" key="8">
    <source>
        <dbReference type="ARBA" id="ARBA00023136"/>
    </source>
</evidence>
<evidence type="ECO:0000256" key="6">
    <source>
        <dbReference type="ARBA" id="ARBA00022989"/>
    </source>
</evidence>